<dbReference type="NCBIfam" id="NF038324">
    <property type="entry name" value="DrmB_fam"/>
    <property type="match status" value="1"/>
</dbReference>
<organism evidence="1">
    <name type="scientific">Vecturithrix granuli</name>
    <dbReference type="NCBI Taxonomy" id="1499967"/>
    <lineage>
        <taxon>Bacteria</taxon>
        <taxon>Candidatus Moduliflexota</taxon>
        <taxon>Candidatus Vecturitrichia</taxon>
        <taxon>Candidatus Vecturitrichales</taxon>
        <taxon>Candidatus Vecturitrichaceae</taxon>
        <taxon>Candidatus Vecturithrix</taxon>
    </lineage>
</organism>
<gene>
    <name evidence="1" type="ORF">U27_02972</name>
</gene>
<dbReference type="STRING" id="1499967.U27_02972"/>
<dbReference type="Proteomes" id="UP000030661">
    <property type="component" value="Unassembled WGS sequence"/>
</dbReference>
<dbReference type="InterPro" id="IPR047721">
    <property type="entry name" value="DrmB"/>
</dbReference>
<accession>A0A081BUK6</accession>
<keyword evidence="2" id="KW-1185">Reference proteome</keyword>
<dbReference type="AlphaFoldDB" id="A0A081BUK6"/>
<protein>
    <submittedName>
        <fullName evidence="1">Uncharacterized protein</fullName>
    </submittedName>
</protein>
<dbReference type="eggNOG" id="ENOG5030Q7X">
    <property type="taxonomic scope" value="Bacteria"/>
</dbReference>
<dbReference type="EMBL" id="DF820464">
    <property type="protein sequence ID" value="GAK56011.1"/>
    <property type="molecule type" value="Genomic_DNA"/>
</dbReference>
<evidence type="ECO:0000313" key="2">
    <source>
        <dbReference type="Proteomes" id="UP000030661"/>
    </source>
</evidence>
<proteinExistence type="predicted"/>
<sequence>MFQKRPLRRTQLISPWGIGQMINFPGDESLMVCGLDAWESTYQDAPDHYTEFIFHEERLEKRLHVSEFRFPPDYRESGIGVQNPHLKIPCVRFPQWHYCPKCGFMKKLSLYGSRCRCEGPNYPGLSCHSTKPNKRSFLIPVRFIAICEKGHIEDFPFMEWVHKGGTCDNDCQLRLQSGRSSSSLAGIKITCTCGAYRTLAGAFNKDSLESISKRCGGYRPWLGEIDDKAKSCGEPLRVVQRGASNVYFSEIRSSIYLPRWEKTVHRKIIEVLDNNWDVLVRNRINGQLNRIVFETIADLKGVDCEELLAVAEKRLNETSTDGSPIEDSEELYRTSEYEAIIAELGGDNQDFFVTNKKSIEYGDIVQRFFKSISLIHKLRETRALVGFSRWRPEDGRSLQAKRADLALSNSIRWLPAIIVRGEGLFFEFRTDKLDEWLENADTLKRAEKQIENFNNARIRRGQTIRRLNPRFILIHSHYALI</sequence>
<reference evidence="1" key="1">
    <citation type="journal article" date="2015" name="PeerJ">
        <title>First genomic representation of candidate bacterial phylum KSB3 points to enhanced environmental sensing as a trigger of wastewater bulking.</title>
        <authorList>
            <person name="Sekiguchi Y."/>
            <person name="Ohashi A."/>
            <person name="Parks D.H."/>
            <person name="Yamauchi T."/>
            <person name="Tyson G.W."/>
            <person name="Hugenholtz P."/>
        </authorList>
    </citation>
    <scope>NUCLEOTIDE SEQUENCE [LARGE SCALE GENOMIC DNA]</scope>
</reference>
<evidence type="ECO:0000313" key="1">
    <source>
        <dbReference type="EMBL" id="GAK56011.1"/>
    </source>
</evidence>
<name>A0A081BUK6_VECG1</name>
<dbReference type="HOGENOM" id="CLU_567027_0_0_0"/>